<dbReference type="InterPro" id="IPR036291">
    <property type="entry name" value="NAD(P)-bd_dom_sf"/>
</dbReference>
<accession>A0A4Q1JT16</accession>
<comment type="caution">
    <text evidence="1">The sequence shown here is derived from an EMBL/GenBank/DDBJ whole genome shotgun (WGS) entry which is preliminary data.</text>
</comment>
<dbReference type="Proteomes" id="UP000289784">
    <property type="component" value="Unassembled WGS sequence"/>
</dbReference>
<name>A0A4Q1JT16_9GAMM</name>
<reference evidence="1 2" key="1">
    <citation type="submission" date="2019-01" db="EMBL/GenBank/DDBJ databases">
        <title>Pseudoxanthomonas composti sp. nov., isolated from compost.</title>
        <authorList>
            <person name="Yang G."/>
        </authorList>
    </citation>
    <scope>NUCLEOTIDE SEQUENCE [LARGE SCALE GENOMIC DNA]</scope>
    <source>
        <strain evidence="1 2">GSS15</strain>
    </source>
</reference>
<evidence type="ECO:0000313" key="2">
    <source>
        <dbReference type="Proteomes" id="UP000289784"/>
    </source>
</evidence>
<sequence length="334" mass="34916">MNSNPVLLMGGSGAIGHQTVRAMRKIHPDVPFLIGGRDLGKARKAAAEMGGAEGVALDLKAPDLGLGERPVSAVVVLYMDHSLAGLRFAQARGIAHLSISSGVFEIAPEIAAVMHRPGAAPVVLGYEWLVGATTVPTLELAKAFARVDSIRIGALVDEQDAGGPAVAADFEHLNKLMPQALSRRDGAFFWREGDEAKRVFQAIDGSEVEATGFSSIDVVGLAAATGAEDVQFDLAMGVSSSRRAGGAFSTEIVIELAGQDHAGNAIRTRHAVMHPGGAAELTGMSIALLIERLTGLDGEPPTAPGLYFPYQLLDAGRYLSRLEHDGGMVIALEP</sequence>
<protein>
    <submittedName>
        <fullName evidence="1">NAD(P)-dependent oxidoreductase</fullName>
    </submittedName>
</protein>
<dbReference type="SUPFAM" id="SSF51735">
    <property type="entry name" value="NAD(P)-binding Rossmann-fold domains"/>
    <property type="match status" value="1"/>
</dbReference>
<dbReference type="EMBL" id="SAWZ01000007">
    <property type="protein sequence ID" value="RXR03456.1"/>
    <property type="molecule type" value="Genomic_DNA"/>
</dbReference>
<gene>
    <name evidence="1" type="ORF">EPA99_13550</name>
</gene>
<dbReference type="OrthoDB" id="3518805at2"/>
<organism evidence="1 2">
    <name type="scientific">Pseudoxanthomonas composti</name>
    <dbReference type="NCBI Taxonomy" id="2137479"/>
    <lineage>
        <taxon>Bacteria</taxon>
        <taxon>Pseudomonadati</taxon>
        <taxon>Pseudomonadota</taxon>
        <taxon>Gammaproteobacteria</taxon>
        <taxon>Lysobacterales</taxon>
        <taxon>Lysobacteraceae</taxon>
        <taxon>Pseudoxanthomonas</taxon>
    </lineage>
</organism>
<dbReference type="RefSeq" id="WP_129471768.1">
    <property type="nucleotide sequence ID" value="NZ_SAWZ01000007.1"/>
</dbReference>
<evidence type="ECO:0000313" key="1">
    <source>
        <dbReference type="EMBL" id="RXR03456.1"/>
    </source>
</evidence>
<dbReference type="AlphaFoldDB" id="A0A4Q1JT16"/>
<keyword evidence="2" id="KW-1185">Reference proteome</keyword>
<proteinExistence type="predicted"/>